<protein>
    <recommendedName>
        <fullName evidence="4">VWFA domain-containing protein</fullName>
    </recommendedName>
</protein>
<name>A0AA38P4K3_9AGAR</name>
<dbReference type="InterPro" id="IPR039891">
    <property type="entry name" value="VWA8"/>
</dbReference>
<dbReference type="AlphaFoldDB" id="A0AA38P4K3"/>
<accession>A0AA38P4K3</accession>
<proteinExistence type="predicted"/>
<comment type="caution">
    <text evidence="2">The sequence shown here is derived from an EMBL/GenBank/DDBJ whole genome shotgun (WGS) entry which is preliminary data.</text>
</comment>
<sequence length="383" mass="43429">MGKRLRVEHLGIDAAREASSAKNVKDVQYTPNSLKEPLGDPKEGEHDDKPHVGGNRYAGGVGGRETVGLGGRGGYKRLYKGGDIKQLPETAKRLVPEEIKEKAREMARQELQRRLEELDMSATEAKGYGELLKATQAHMLSLFDLLEHLAAKEEERVWVKRQTDGELDDSRLTEGITGEATVYKRRMMEKPEIGRPQIKPKRIRFIFDLSASMYRFQYDGRLQRSLEAAVMLMETFDRLSRKDKYIWDMYGHSGDEPLIPLVTAEQPPTEVKERWKVTEKMCMIPQYCFAGDNTGVDEVAKSEADDWFVITITDANFGRYQITPEEISKAMRRHSKVHTALICIGEGASTPWITKNLPGMAFQVKDTIDIPLVLRSILIAMVE</sequence>
<dbReference type="InterPro" id="IPR036465">
    <property type="entry name" value="vWFA_dom_sf"/>
</dbReference>
<dbReference type="Proteomes" id="UP001163846">
    <property type="component" value="Unassembled WGS sequence"/>
</dbReference>
<evidence type="ECO:0000313" key="2">
    <source>
        <dbReference type="EMBL" id="KAJ3836001.1"/>
    </source>
</evidence>
<evidence type="ECO:0008006" key="4">
    <source>
        <dbReference type="Google" id="ProtNLM"/>
    </source>
</evidence>
<dbReference type="GO" id="GO:0005737">
    <property type="term" value="C:cytoplasm"/>
    <property type="evidence" value="ECO:0007669"/>
    <property type="project" value="TreeGrafter"/>
</dbReference>
<feature type="compositionally biased region" description="Gly residues" evidence="1">
    <location>
        <begin position="56"/>
        <end position="65"/>
    </location>
</feature>
<gene>
    <name evidence="2" type="ORF">F5878DRAFT_663373</name>
</gene>
<evidence type="ECO:0000256" key="1">
    <source>
        <dbReference type="SAM" id="MobiDB-lite"/>
    </source>
</evidence>
<feature type="compositionally biased region" description="Basic and acidic residues" evidence="1">
    <location>
        <begin position="37"/>
        <end position="51"/>
    </location>
</feature>
<feature type="compositionally biased region" description="Basic and acidic residues" evidence="1">
    <location>
        <begin position="1"/>
        <end position="16"/>
    </location>
</feature>
<dbReference type="SUPFAM" id="SSF53300">
    <property type="entry name" value="vWA-like"/>
    <property type="match status" value="1"/>
</dbReference>
<feature type="region of interest" description="Disordered" evidence="1">
    <location>
        <begin position="1"/>
        <end position="65"/>
    </location>
</feature>
<dbReference type="PANTHER" id="PTHR21610">
    <property type="entry name" value="VON WILLEBRAND FACTOR A DOMAIN-CONTAINING PROTEIN 8"/>
    <property type="match status" value="1"/>
</dbReference>
<reference evidence="2" key="1">
    <citation type="submission" date="2022-08" db="EMBL/GenBank/DDBJ databases">
        <authorList>
            <consortium name="DOE Joint Genome Institute"/>
            <person name="Min B."/>
            <person name="Riley R."/>
            <person name="Sierra-Patev S."/>
            <person name="Naranjo-Ortiz M."/>
            <person name="Looney B."/>
            <person name="Konkel Z."/>
            <person name="Slot J.C."/>
            <person name="Sakamoto Y."/>
            <person name="Steenwyk J.L."/>
            <person name="Rokas A."/>
            <person name="Carro J."/>
            <person name="Camarero S."/>
            <person name="Ferreira P."/>
            <person name="Molpeceres G."/>
            <person name="Ruiz-Duenas F.J."/>
            <person name="Serrano A."/>
            <person name="Henrissat B."/>
            <person name="Drula E."/>
            <person name="Hughes K.W."/>
            <person name="Mata J.L."/>
            <person name="Ishikawa N.K."/>
            <person name="Vargas-Isla R."/>
            <person name="Ushijima S."/>
            <person name="Smith C.A."/>
            <person name="Ahrendt S."/>
            <person name="Andreopoulos W."/>
            <person name="He G."/>
            <person name="Labutti K."/>
            <person name="Lipzen A."/>
            <person name="Ng V."/>
            <person name="Sandor L."/>
            <person name="Barry K."/>
            <person name="Martinez A.T."/>
            <person name="Xiao Y."/>
            <person name="Gibbons J.G."/>
            <person name="Terashima K."/>
            <person name="Hibbett D.S."/>
            <person name="Grigoriev I.V."/>
        </authorList>
    </citation>
    <scope>NUCLEOTIDE SEQUENCE</scope>
    <source>
        <strain evidence="2">TFB9207</strain>
    </source>
</reference>
<dbReference type="PANTHER" id="PTHR21610:SF9">
    <property type="entry name" value="VON WILLEBRAND FACTOR A DOMAIN-CONTAINING PROTEIN 8"/>
    <property type="match status" value="1"/>
</dbReference>
<keyword evidence="3" id="KW-1185">Reference proteome</keyword>
<dbReference type="EMBL" id="MU806358">
    <property type="protein sequence ID" value="KAJ3836001.1"/>
    <property type="molecule type" value="Genomic_DNA"/>
</dbReference>
<organism evidence="2 3">
    <name type="scientific">Lentinula raphanica</name>
    <dbReference type="NCBI Taxonomy" id="153919"/>
    <lineage>
        <taxon>Eukaryota</taxon>
        <taxon>Fungi</taxon>
        <taxon>Dikarya</taxon>
        <taxon>Basidiomycota</taxon>
        <taxon>Agaricomycotina</taxon>
        <taxon>Agaricomycetes</taxon>
        <taxon>Agaricomycetidae</taxon>
        <taxon>Agaricales</taxon>
        <taxon>Marasmiineae</taxon>
        <taxon>Omphalotaceae</taxon>
        <taxon>Lentinula</taxon>
    </lineage>
</organism>
<evidence type="ECO:0000313" key="3">
    <source>
        <dbReference type="Proteomes" id="UP001163846"/>
    </source>
</evidence>